<accession>A0A2Z4JF47</accession>
<proteinExistence type="inferred from homology"/>
<organism evidence="3 4">
    <name type="scientific">Streptomyces cadmiisoli</name>
    <dbReference type="NCBI Taxonomy" id="2184053"/>
    <lineage>
        <taxon>Bacteria</taxon>
        <taxon>Bacillati</taxon>
        <taxon>Actinomycetota</taxon>
        <taxon>Actinomycetes</taxon>
        <taxon>Kitasatosporales</taxon>
        <taxon>Streptomycetaceae</taxon>
        <taxon>Streptomyces</taxon>
        <taxon>Streptomyces aurantiacus group</taxon>
    </lineage>
</organism>
<dbReference type="PANTHER" id="PTHR43664:SF1">
    <property type="entry name" value="BETA-METHYLMALYL-COA DEHYDRATASE"/>
    <property type="match status" value="1"/>
</dbReference>
<comment type="similarity">
    <text evidence="1">Belongs to the enoyl-CoA hydratase/isomerase family.</text>
</comment>
<keyword evidence="4" id="KW-1185">Reference proteome</keyword>
<dbReference type="Proteomes" id="UP000249616">
    <property type="component" value="Plasmid unnamed1"/>
</dbReference>
<gene>
    <name evidence="3" type="ORF">DN051_41340</name>
</gene>
<geneLocation type="plasmid" evidence="3 4">
    <name>unnamed1</name>
</geneLocation>
<keyword evidence="3" id="KW-0614">Plasmid</keyword>
<evidence type="ECO:0000259" key="2">
    <source>
        <dbReference type="Pfam" id="PF01575"/>
    </source>
</evidence>
<dbReference type="KEGG" id="scad:DN051_41340"/>
<dbReference type="PANTHER" id="PTHR43664">
    <property type="entry name" value="MONOAMINE OXIDASE-RELATED"/>
    <property type="match status" value="1"/>
</dbReference>
<protein>
    <submittedName>
        <fullName evidence="3">Dehydratase</fullName>
    </submittedName>
</protein>
<feature type="domain" description="MaoC-like" evidence="2">
    <location>
        <begin position="7"/>
        <end position="115"/>
    </location>
</feature>
<dbReference type="InterPro" id="IPR029069">
    <property type="entry name" value="HotDog_dom_sf"/>
</dbReference>
<evidence type="ECO:0000313" key="4">
    <source>
        <dbReference type="Proteomes" id="UP000249616"/>
    </source>
</evidence>
<dbReference type="Gene3D" id="3.10.129.10">
    <property type="entry name" value="Hotdog Thioesterase"/>
    <property type="match status" value="1"/>
</dbReference>
<reference evidence="4" key="1">
    <citation type="submission" date="2018-06" db="EMBL/GenBank/DDBJ databases">
        <authorList>
            <person name="Li K."/>
        </authorList>
    </citation>
    <scope>NUCLEOTIDE SEQUENCE [LARGE SCALE GENOMIC DNA]</scope>
    <source>
        <strain evidence="4">ZFG47</strain>
        <plasmid evidence="4">unnamed1</plasmid>
    </source>
</reference>
<evidence type="ECO:0000313" key="3">
    <source>
        <dbReference type="EMBL" id="AWW43610.1"/>
    </source>
</evidence>
<sequence length="147" mass="16217">MEDLPAGTTFGTAGRTVTEADIVTFAGLSGDYAPMHVDDAWSRANHPFGSRFAHGMLVASMSYALRTPMLDHLHVVAWLQTTRRFVAPVRPGDTVTATWTIAEARERASDHRTGVVTADIEVRNQDGVVVQQGSDVWLVERRPEEDR</sequence>
<evidence type="ECO:0000256" key="1">
    <source>
        <dbReference type="ARBA" id="ARBA00005254"/>
    </source>
</evidence>
<dbReference type="SUPFAM" id="SSF54637">
    <property type="entry name" value="Thioesterase/thiol ester dehydrase-isomerase"/>
    <property type="match status" value="1"/>
</dbReference>
<dbReference type="InterPro" id="IPR052342">
    <property type="entry name" value="MCH/BMMD"/>
</dbReference>
<dbReference type="Pfam" id="PF01575">
    <property type="entry name" value="MaoC_dehydratas"/>
    <property type="match status" value="1"/>
</dbReference>
<dbReference type="EMBL" id="CP030074">
    <property type="protein sequence ID" value="AWW43610.1"/>
    <property type="molecule type" value="Genomic_DNA"/>
</dbReference>
<name>A0A2Z4JF47_9ACTN</name>
<dbReference type="AlphaFoldDB" id="A0A2Z4JF47"/>
<dbReference type="InterPro" id="IPR002539">
    <property type="entry name" value="MaoC-like_dom"/>
</dbReference>